<evidence type="ECO:0000313" key="2">
    <source>
        <dbReference type="Proteomes" id="UP001231649"/>
    </source>
</evidence>
<accession>A0ACC2QAB8</accession>
<gene>
    <name evidence="1" type="ORF">PYW08_008015</name>
</gene>
<evidence type="ECO:0000313" key="1">
    <source>
        <dbReference type="EMBL" id="KAJ8712711.1"/>
    </source>
</evidence>
<comment type="caution">
    <text evidence="1">The sequence shown here is derived from an EMBL/GenBank/DDBJ whole genome shotgun (WGS) entry which is preliminary data.</text>
</comment>
<protein>
    <submittedName>
        <fullName evidence="1">Uncharacterized protein</fullName>
    </submittedName>
</protein>
<organism evidence="1 2">
    <name type="scientific">Mythimna loreyi</name>
    <dbReference type="NCBI Taxonomy" id="667449"/>
    <lineage>
        <taxon>Eukaryota</taxon>
        <taxon>Metazoa</taxon>
        <taxon>Ecdysozoa</taxon>
        <taxon>Arthropoda</taxon>
        <taxon>Hexapoda</taxon>
        <taxon>Insecta</taxon>
        <taxon>Pterygota</taxon>
        <taxon>Neoptera</taxon>
        <taxon>Endopterygota</taxon>
        <taxon>Lepidoptera</taxon>
        <taxon>Glossata</taxon>
        <taxon>Ditrysia</taxon>
        <taxon>Noctuoidea</taxon>
        <taxon>Noctuidae</taxon>
        <taxon>Noctuinae</taxon>
        <taxon>Hadenini</taxon>
        <taxon>Mythimna</taxon>
    </lineage>
</organism>
<name>A0ACC2QAB8_9NEOP</name>
<dbReference type="Proteomes" id="UP001231649">
    <property type="component" value="Chromosome 21"/>
</dbReference>
<sequence length="323" mass="37510">MTIGDGTVYQNFDYSLNASKLLTVRDGDLDVLLKAYNINHKALEDMIKSIREWYEKQPHLPQGQLHDQMILGHLKTRGFSVEQCKEKIDNYFSARVKMGDVLNGREPLSPLMDKYLKEGYWVVPPMRTKENHRVILFRILSPDMTVLDVAKLGFLMGDYRLFNETTQGDHWVFDFSNATLNHAMQFTPILISKIYYHITSCYAIKIKGLHLINVPSFGHSILALFKKIMKTKHRERLHLYDGFEQIFKVLPRDIFPSDLGGTSKMTVQDISDMWYETLQSDTWKQFFANQDKNFTVDESKRISSSKISDSFGVEGSFRKLELD</sequence>
<dbReference type="EMBL" id="CM056797">
    <property type="protein sequence ID" value="KAJ8712711.1"/>
    <property type="molecule type" value="Genomic_DNA"/>
</dbReference>
<proteinExistence type="predicted"/>
<keyword evidence="2" id="KW-1185">Reference proteome</keyword>
<reference evidence="1" key="1">
    <citation type="submission" date="2023-03" db="EMBL/GenBank/DDBJ databases">
        <title>Chromosome-level genomes of two armyworms, Mythimna separata and Mythimna loreyi, provide insights into the biosynthesis and reception of sex pheromones.</title>
        <authorList>
            <person name="Zhao H."/>
        </authorList>
    </citation>
    <scope>NUCLEOTIDE SEQUENCE</scope>
    <source>
        <strain evidence="1">BeijingLab</strain>
    </source>
</reference>